<evidence type="ECO:0000256" key="7">
    <source>
        <dbReference type="ARBA" id="ARBA00022989"/>
    </source>
</evidence>
<dbReference type="Pfam" id="PF01762">
    <property type="entry name" value="Galactosyl_T"/>
    <property type="match status" value="1"/>
</dbReference>
<dbReference type="AlphaFoldDB" id="A0A9P1N5K7"/>
<keyword evidence="12" id="KW-1185">Reference proteome</keyword>
<protein>
    <recommendedName>
        <fullName evidence="10">Hexosyltransferase</fullName>
        <ecNumber evidence="10">2.4.1.-</ecNumber>
    </recommendedName>
</protein>
<evidence type="ECO:0000313" key="11">
    <source>
        <dbReference type="EMBL" id="CAI5448662.1"/>
    </source>
</evidence>
<comment type="subcellular location">
    <subcellularLocation>
        <location evidence="1 10">Golgi apparatus membrane</location>
        <topology evidence="1 10">Single-pass type II membrane protein</topology>
    </subcellularLocation>
</comment>
<evidence type="ECO:0000256" key="5">
    <source>
        <dbReference type="ARBA" id="ARBA00022692"/>
    </source>
</evidence>
<dbReference type="EMBL" id="CANHGI010000004">
    <property type="protein sequence ID" value="CAI5448662.1"/>
    <property type="molecule type" value="Genomic_DNA"/>
</dbReference>
<evidence type="ECO:0000256" key="8">
    <source>
        <dbReference type="ARBA" id="ARBA00023034"/>
    </source>
</evidence>
<dbReference type="OrthoDB" id="5512589at2759"/>
<proteinExistence type="inferred from homology"/>
<sequence length="325" mass="37593">MIVSKTVPVLPYVFLACVICLPAFKYYLLINQSVVVFQDDDDPSPFDFSTTYLMFPETSADFTLLVLVTTMASEVELRQQVRLSWANTTRTRRARVEFLMGRPTASEMHKLQKEQEIFNDLIIADLTESYYGLASKTISMLTYKMRYHPRSKCLVKADIDNVLILDNYLRLCEETVAPLILGKCDVTRTVKRNETKWAIPMQVWPYPLFPAYCSTGTYMMAGETLPQMLVNQAMTSKFASSSNFRKLSEDVLVSGILADAAGVKRRHLSGLSFFEIPEFICRNSYLQTFSIHLLRDKNPVKYYRKIMQIEGKLCNWWDIFGYRRR</sequence>
<feature type="transmembrane region" description="Helical" evidence="10">
    <location>
        <begin position="9"/>
        <end position="28"/>
    </location>
</feature>
<dbReference type="Proteomes" id="UP001152747">
    <property type="component" value="Unassembled WGS sequence"/>
</dbReference>
<reference evidence="11" key="1">
    <citation type="submission" date="2022-11" db="EMBL/GenBank/DDBJ databases">
        <authorList>
            <person name="Kikuchi T."/>
        </authorList>
    </citation>
    <scope>NUCLEOTIDE SEQUENCE</scope>
    <source>
        <strain evidence="11">PS1010</strain>
    </source>
</reference>
<accession>A0A9P1N5K7</accession>
<evidence type="ECO:0000256" key="6">
    <source>
        <dbReference type="ARBA" id="ARBA00022968"/>
    </source>
</evidence>
<dbReference type="InterPro" id="IPR002659">
    <property type="entry name" value="Glyco_trans_31"/>
</dbReference>
<evidence type="ECO:0000313" key="12">
    <source>
        <dbReference type="Proteomes" id="UP001152747"/>
    </source>
</evidence>
<dbReference type="PANTHER" id="PTHR11214:SF319">
    <property type="entry name" value="HEXOSYLTRANSFERASE"/>
    <property type="match status" value="1"/>
</dbReference>
<dbReference type="GO" id="GO:0000139">
    <property type="term" value="C:Golgi membrane"/>
    <property type="evidence" value="ECO:0007669"/>
    <property type="project" value="UniProtKB-SubCell"/>
</dbReference>
<evidence type="ECO:0000256" key="2">
    <source>
        <dbReference type="ARBA" id="ARBA00008661"/>
    </source>
</evidence>
<comment type="similarity">
    <text evidence="2 10">Belongs to the glycosyltransferase 31 family.</text>
</comment>
<dbReference type="PROSITE" id="PS51257">
    <property type="entry name" value="PROKAR_LIPOPROTEIN"/>
    <property type="match status" value="1"/>
</dbReference>
<evidence type="ECO:0000256" key="9">
    <source>
        <dbReference type="ARBA" id="ARBA00023136"/>
    </source>
</evidence>
<gene>
    <name evidence="11" type="ORF">CAMP_LOCUS11299</name>
</gene>
<organism evidence="11 12">
    <name type="scientific">Caenorhabditis angaria</name>
    <dbReference type="NCBI Taxonomy" id="860376"/>
    <lineage>
        <taxon>Eukaryota</taxon>
        <taxon>Metazoa</taxon>
        <taxon>Ecdysozoa</taxon>
        <taxon>Nematoda</taxon>
        <taxon>Chromadorea</taxon>
        <taxon>Rhabditida</taxon>
        <taxon>Rhabditina</taxon>
        <taxon>Rhabditomorpha</taxon>
        <taxon>Rhabditoidea</taxon>
        <taxon>Rhabditidae</taxon>
        <taxon>Peloderinae</taxon>
        <taxon>Caenorhabditis</taxon>
    </lineage>
</organism>
<keyword evidence="3 10" id="KW-0328">Glycosyltransferase</keyword>
<dbReference type="GO" id="GO:0016758">
    <property type="term" value="F:hexosyltransferase activity"/>
    <property type="evidence" value="ECO:0007669"/>
    <property type="project" value="InterPro"/>
</dbReference>
<keyword evidence="7 10" id="KW-1133">Transmembrane helix</keyword>
<name>A0A9P1N5K7_9PELO</name>
<dbReference type="Gene3D" id="3.90.550.50">
    <property type="match status" value="1"/>
</dbReference>
<keyword evidence="6 10" id="KW-0735">Signal-anchor</keyword>
<comment type="caution">
    <text evidence="11">The sequence shown here is derived from an EMBL/GenBank/DDBJ whole genome shotgun (WGS) entry which is preliminary data.</text>
</comment>
<dbReference type="GO" id="GO:0006493">
    <property type="term" value="P:protein O-linked glycosylation"/>
    <property type="evidence" value="ECO:0007669"/>
    <property type="project" value="TreeGrafter"/>
</dbReference>
<keyword evidence="4" id="KW-0808">Transferase</keyword>
<keyword evidence="9 10" id="KW-0472">Membrane</keyword>
<dbReference type="PANTHER" id="PTHR11214">
    <property type="entry name" value="BETA-1,3-N-ACETYLGLUCOSAMINYLTRANSFERASE"/>
    <property type="match status" value="1"/>
</dbReference>
<evidence type="ECO:0000256" key="10">
    <source>
        <dbReference type="RuleBase" id="RU363063"/>
    </source>
</evidence>
<evidence type="ECO:0000256" key="4">
    <source>
        <dbReference type="ARBA" id="ARBA00022679"/>
    </source>
</evidence>
<evidence type="ECO:0000256" key="1">
    <source>
        <dbReference type="ARBA" id="ARBA00004323"/>
    </source>
</evidence>
<keyword evidence="8 10" id="KW-0333">Golgi apparatus</keyword>
<dbReference type="EC" id="2.4.1.-" evidence="10"/>
<keyword evidence="5 10" id="KW-0812">Transmembrane</keyword>
<evidence type="ECO:0000256" key="3">
    <source>
        <dbReference type="ARBA" id="ARBA00022676"/>
    </source>
</evidence>